<comment type="caution">
    <text evidence="3">The sequence shown here is derived from an EMBL/GenBank/DDBJ whole genome shotgun (WGS) entry which is preliminary data.</text>
</comment>
<keyword evidence="2" id="KW-1133">Transmembrane helix</keyword>
<reference evidence="3" key="1">
    <citation type="submission" date="2023-08" db="EMBL/GenBank/DDBJ databases">
        <authorList>
            <person name="Chen Y."/>
            <person name="Shah S."/>
            <person name="Dougan E. K."/>
            <person name="Thang M."/>
            <person name="Chan C."/>
        </authorList>
    </citation>
    <scope>NUCLEOTIDE SEQUENCE</scope>
</reference>
<evidence type="ECO:0008006" key="5">
    <source>
        <dbReference type="Google" id="ProtNLM"/>
    </source>
</evidence>
<evidence type="ECO:0000313" key="4">
    <source>
        <dbReference type="Proteomes" id="UP001178507"/>
    </source>
</evidence>
<organism evidence="3 4">
    <name type="scientific">Effrenium voratum</name>
    <dbReference type="NCBI Taxonomy" id="2562239"/>
    <lineage>
        <taxon>Eukaryota</taxon>
        <taxon>Sar</taxon>
        <taxon>Alveolata</taxon>
        <taxon>Dinophyceae</taxon>
        <taxon>Suessiales</taxon>
        <taxon>Symbiodiniaceae</taxon>
        <taxon>Effrenium</taxon>
    </lineage>
</organism>
<sequence>MELLAGGVAASGLLTYNRKNYFFDKEQNREKVYFSQEMKIKKHELYREDIRDLTDLTVSKMDVYMVINVLQLLFCVMLFTEGMPKPGVTPLWLHWILAATSGSGVLYFVLSIWLGMHASIAAHSFGVRLLTQFVRLPVPNMQQIHNAAAKAKDYEALSITEMLRIPVLQQQLRKLSATLGDLSQQDVTDTTGLEDNYLPEVAAPSIEETATLKHVQLYRDLQANWQAYDAYSRVSMAMGTNQLLQSINAYCLGVLLSETHSGWAAACCMAVISYVAWLIVRLDVLISWRALTIALALQLGTPLLTLCCIAAQTLANGILEAITLLVPLIFVLHFSWLLCCLHLATGHGDKVALPGKFRGVLYLDVFGWLSPDHAETPPDSSAQPEAQPAPEVQALPVAVYAAVADLCLRKKALLALQLEKWASPPVAEMQGESTAKEVARLRQLFNLMQEELQASLRKADDLPQEAEVEAPRVWLKLEWYSSGHIMEYWYDPDTGESKWSLPSEPDLSSDLAGLQEAIETLASEVKALSELIDQERQRKQQEQQDEQEQQQQRHLSPREEPLLGTASESSSQPLLRGSNAEAVPSSFYSASAAAPLTFQPENINEADHQDSNTLAPTRRPPGHLPWATFQQGTLALLSLWGIGVLWSSFHVFFGLDLSILPQSGGTLGGTLSKWVIRPDLDLRLAYRDWPHGHFRPQGLACGVQLGRRLFVAERLAVHQLVLPGGLPRIFSEPSSEEVWHPAVQQCLQSALAFQVEGIRSITLQCRDTCFLVLLGSGGKSLLSCPLRSGNATITELFGGPWQAVAATAPQRQESGLWAKARKDLEADTETAPLKIADVQKLLAEYDKRLQKIELWQQTEETPRTESKRFLGGQGQNNRGEAPLFPPLSPKRSWVPGPQRSGSHLDAEEQAEEMDGSHPFSRMWMNSNLTKKGMFDQDLLQSIYDKSNNRVRGKAAVFGGGLMGILSMPFGPIGMAAGAFFGAFVGMLVGTCLDRRRMKRNIQQSEIETRRLKSLVRWSAERFSDENDPVSAVQHLEMELCLSSSTLQTLLRHRNTRVVLSKCWTLGPQDAA</sequence>
<feature type="transmembrane region" description="Helical" evidence="2">
    <location>
        <begin position="286"/>
        <end position="311"/>
    </location>
</feature>
<keyword evidence="2" id="KW-0472">Membrane</keyword>
<feature type="transmembrane region" description="Helical" evidence="2">
    <location>
        <begin position="92"/>
        <end position="114"/>
    </location>
</feature>
<feature type="region of interest" description="Disordered" evidence="1">
    <location>
        <begin position="858"/>
        <end position="919"/>
    </location>
</feature>
<evidence type="ECO:0000313" key="3">
    <source>
        <dbReference type="EMBL" id="CAJ1371944.1"/>
    </source>
</evidence>
<feature type="transmembrane region" description="Helical" evidence="2">
    <location>
        <begin position="262"/>
        <end position="280"/>
    </location>
</feature>
<evidence type="ECO:0000256" key="1">
    <source>
        <dbReference type="SAM" id="MobiDB-lite"/>
    </source>
</evidence>
<gene>
    <name evidence="3" type="ORF">EVOR1521_LOCUS2124</name>
</gene>
<evidence type="ECO:0000256" key="2">
    <source>
        <dbReference type="SAM" id="Phobius"/>
    </source>
</evidence>
<feature type="transmembrane region" description="Helical" evidence="2">
    <location>
        <begin position="61"/>
        <end position="80"/>
    </location>
</feature>
<dbReference type="AlphaFoldDB" id="A0AA36HML8"/>
<feature type="region of interest" description="Disordered" evidence="1">
    <location>
        <begin position="535"/>
        <end position="576"/>
    </location>
</feature>
<feature type="transmembrane region" description="Helical" evidence="2">
    <location>
        <begin position="972"/>
        <end position="992"/>
    </location>
</feature>
<keyword evidence="4" id="KW-1185">Reference proteome</keyword>
<keyword evidence="2" id="KW-0812">Transmembrane</keyword>
<protein>
    <recommendedName>
        <fullName evidence="5">WW domain-containing protein</fullName>
    </recommendedName>
</protein>
<proteinExistence type="predicted"/>
<accession>A0AA36HML8</accession>
<name>A0AA36HML8_9DINO</name>
<dbReference type="EMBL" id="CAUJNA010000106">
    <property type="protein sequence ID" value="CAJ1371944.1"/>
    <property type="molecule type" value="Genomic_DNA"/>
</dbReference>
<feature type="transmembrane region" description="Helical" evidence="2">
    <location>
        <begin position="318"/>
        <end position="338"/>
    </location>
</feature>
<dbReference type="Proteomes" id="UP001178507">
    <property type="component" value="Unassembled WGS sequence"/>
</dbReference>